<dbReference type="Proteomes" id="UP001638806">
    <property type="component" value="Unassembled WGS sequence"/>
</dbReference>
<dbReference type="EMBL" id="JBGNUJ010000010">
    <property type="protein sequence ID" value="KAL3954459.1"/>
    <property type="molecule type" value="Genomic_DNA"/>
</dbReference>
<name>A0ACC4DF25_PURLI</name>
<evidence type="ECO:0000313" key="2">
    <source>
        <dbReference type="Proteomes" id="UP001638806"/>
    </source>
</evidence>
<sequence>MQTSFASIWLPVALLSSLATASMNNIRNGGGYVNAVYFVNWLITHVYYAFLNLNANGTVFSGDTYADLEKHYPDDSWNDAGHNAYGCVKQLFKLKKQNRHMKVLLSIGGYTWSTNFPSVARSTTARSTFAKSAVGLLKDWGFDGIDVDWEYPADAVQAADMILLLQELRRELDTYAAAHADGHHFLLTIAAPAGPENFNKLRLAEIGSIVDYVNLMAYDYSGSWSRVSGHASNLFSSSEHPAAAPFNTNDAIKAYTRSIPPGKMVLGIPVYGRSFAKTAGIGQSFSGVGSGTWEPGALDYKALPKLGATVQTDDTANASFSYDMATQELVSYDTPEIVRTKAAYVKRLALGGSMFWEASADKNGTDSLVGTSFQSLGSLDLSQNYLHYPDSHTDASTLDPKPFQPNGSREYCISSVTSEALGLRHRHRGHSAAEEVCSSWLVHLAPMMASHSSGVSPLGRGVHAMPSLHWKPGEAIARTGYEVGAFFGSSCQVSDLATPSLRDTILPHHLRTTPSSYDTIFSRHHLLATATFAWLPQAIHGARCSFAADAASPPTARFSSYCHYSYERNWFPPPWSLFSSILGARPSPAPAKVGRVLQKESVQEDGGSAHNSFYVYPHSAALCSSTLRRKAAESPPHLHWHYRSIRHSMESFSHRGRLQNVAGTTVVLSGGLASVTCKGREKLPRAKMARSVKGQRQPSSTHTKARYRRKLGHVSQFAVSDRISIPGRGNARALAKDENCVLLRQYFDRLGGRDRLVQDLEDAGRKVSGESARNEASTPTKTQKRAHMSSTVTSVRPAGSWEKEISSIDGCEDKGGGNLVVYVSWKNGSKTRHSTSAMYEHCPQMVSQPRLSEVTPGGS</sequence>
<evidence type="ECO:0000313" key="1">
    <source>
        <dbReference type="EMBL" id="KAL3954459.1"/>
    </source>
</evidence>
<keyword evidence="2" id="KW-1185">Reference proteome</keyword>
<reference evidence="1" key="1">
    <citation type="submission" date="2024-12" db="EMBL/GenBank/DDBJ databases">
        <title>Comparative genomics and development of molecular markers within Purpureocillium lilacinum and among Purpureocillium species.</title>
        <authorList>
            <person name="Yeh Z.-Y."/>
            <person name="Ni N.-T."/>
            <person name="Lo P.-H."/>
            <person name="Mushyakhwo K."/>
            <person name="Lin C.-F."/>
            <person name="Nai Y.-S."/>
        </authorList>
    </citation>
    <scope>NUCLEOTIDE SEQUENCE</scope>
    <source>
        <strain evidence="1">NCHU-NPUST-175</strain>
    </source>
</reference>
<protein>
    <submittedName>
        <fullName evidence="1">Uncharacterized protein</fullName>
    </submittedName>
</protein>
<accession>A0ACC4DF25</accession>
<gene>
    <name evidence="1" type="ORF">ACCO45_010022</name>
</gene>
<organism evidence="1 2">
    <name type="scientific">Purpureocillium lilacinum</name>
    <name type="common">Paecilomyces lilacinus</name>
    <dbReference type="NCBI Taxonomy" id="33203"/>
    <lineage>
        <taxon>Eukaryota</taxon>
        <taxon>Fungi</taxon>
        <taxon>Dikarya</taxon>
        <taxon>Ascomycota</taxon>
        <taxon>Pezizomycotina</taxon>
        <taxon>Sordariomycetes</taxon>
        <taxon>Hypocreomycetidae</taxon>
        <taxon>Hypocreales</taxon>
        <taxon>Ophiocordycipitaceae</taxon>
        <taxon>Purpureocillium</taxon>
    </lineage>
</organism>
<comment type="caution">
    <text evidence="1">The sequence shown here is derived from an EMBL/GenBank/DDBJ whole genome shotgun (WGS) entry which is preliminary data.</text>
</comment>
<proteinExistence type="predicted"/>